<dbReference type="InterPro" id="IPR036563">
    <property type="entry name" value="MoaE_sf"/>
</dbReference>
<evidence type="ECO:0000256" key="7">
    <source>
        <dbReference type="ARBA" id="ARBA00029745"/>
    </source>
</evidence>
<sequence>MHSNDKISIQSQDFDFNCEYQRLRKNNSTDGAVVTFIGLVRDFNQKGHVTGLFLEHYPAMTEKSLSNILIKARQKWSLGRITIIHRVGQLNPNEQIVMVGVTSQHRQSAFQASEYIMDFLKTQAPFWKKETSENGDNWVEAKQSDTDKADSW</sequence>
<comment type="caution">
    <text evidence="13">The sequence shown here is derived from an EMBL/GenBank/DDBJ whole genome shotgun (WGS) entry which is preliminary data.</text>
</comment>
<dbReference type="Gene3D" id="3.90.1170.40">
    <property type="entry name" value="Molybdopterin biosynthesis MoaE subunit"/>
    <property type="match status" value="1"/>
</dbReference>
<evidence type="ECO:0000313" key="13">
    <source>
        <dbReference type="EMBL" id="MDU0355156.1"/>
    </source>
</evidence>
<keyword evidence="14" id="KW-1185">Reference proteome</keyword>
<evidence type="ECO:0000256" key="11">
    <source>
        <dbReference type="ARBA" id="ARBA00049878"/>
    </source>
</evidence>
<gene>
    <name evidence="13" type="primary">moaE</name>
    <name evidence="13" type="ORF">RS130_15725</name>
</gene>
<evidence type="ECO:0000256" key="12">
    <source>
        <dbReference type="SAM" id="MobiDB-lite"/>
    </source>
</evidence>
<organism evidence="13 14">
    <name type="scientific">Paraglaciecola aquimarina</name>
    <dbReference type="NCBI Taxonomy" id="1235557"/>
    <lineage>
        <taxon>Bacteria</taxon>
        <taxon>Pseudomonadati</taxon>
        <taxon>Pseudomonadota</taxon>
        <taxon>Gammaproteobacteria</taxon>
        <taxon>Alteromonadales</taxon>
        <taxon>Alteromonadaceae</taxon>
        <taxon>Paraglaciecola</taxon>
    </lineage>
</organism>
<dbReference type="PANTHER" id="PTHR23404">
    <property type="entry name" value="MOLYBDOPTERIN SYNTHASE RELATED"/>
    <property type="match status" value="1"/>
</dbReference>
<evidence type="ECO:0000313" key="14">
    <source>
        <dbReference type="Proteomes" id="UP001247805"/>
    </source>
</evidence>
<evidence type="ECO:0000256" key="3">
    <source>
        <dbReference type="ARBA" id="ARBA00011950"/>
    </source>
</evidence>
<evidence type="ECO:0000256" key="1">
    <source>
        <dbReference type="ARBA" id="ARBA00005046"/>
    </source>
</evidence>
<evidence type="ECO:0000256" key="4">
    <source>
        <dbReference type="ARBA" id="ARBA00013858"/>
    </source>
</evidence>
<accession>A0ABU3SYS5</accession>
<keyword evidence="5" id="KW-0501">Molybdenum cofactor biosynthesis</keyword>
<dbReference type="CDD" id="cd00756">
    <property type="entry name" value="MoaE"/>
    <property type="match status" value="1"/>
</dbReference>
<keyword evidence="13" id="KW-0808">Transferase</keyword>
<proteinExistence type="inferred from homology"/>
<dbReference type="Pfam" id="PF02391">
    <property type="entry name" value="MoaE"/>
    <property type="match status" value="1"/>
</dbReference>
<comment type="similarity">
    <text evidence="2">Belongs to the MoaE family.</text>
</comment>
<comment type="pathway">
    <text evidence="1">Cofactor biosynthesis; molybdopterin biosynthesis.</text>
</comment>
<dbReference type="EMBL" id="JAWDIO010000002">
    <property type="protein sequence ID" value="MDU0355156.1"/>
    <property type="molecule type" value="Genomic_DNA"/>
</dbReference>
<evidence type="ECO:0000256" key="8">
    <source>
        <dbReference type="ARBA" id="ARBA00030407"/>
    </source>
</evidence>
<dbReference type="Proteomes" id="UP001247805">
    <property type="component" value="Unassembled WGS sequence"/>
</dbReference>
<dbReference type="NCBIfam" id="NF007959">
    <property type="entry name" value="PRK10678.1"/>
    <property type="match status" value="1"/>
</dbReference>
<comment type="subunit">
    <text evidence="6">Heterotetramer of 2 MoaD subunits and 2 MoaE subunits. Also stable as homodimer. The enzyme changes between these two forms during catalysis.</text>
</comment>
<evidence type="ECO:0000256" key="5">
    <source>
        <dbReference type="ARBA" id="ARBA00023150"/>
    </source>
</evidence>
<feature type="region of interest" description="Disordered" evidence="12">
    <location>
        <begin position="131"/>
        <end position="152"/>
    </location>
</feature>
<dbReference type="EC" id="2.8.1.12" evidence="3"/>
<reference evidence="13 14" key="1">
    <citation type="submission" date="2023-10" db="EMBL/GenBank/DDBJ databases">
        <title>Glaciecola aquimarina strain GGW-M5 nov., isolated from a coastal seawater.</title>
        <authorList>
            <person name="Bayburt H."/>
            <person name="Kim J.M."/>
            <person name="Choi B.J."/>
            <person name="Jeon C.O."/>
        </authorList>
    </citation>
    <scope>NUCLEOTIDE SEQUENCE [LARGE SCALE GENOMIC DNA]</scope>
    <source>
        <strain evidence="13 14">KCTC 32108</strain>
    </source>
</reference>
<protein>
    <recommendedName>
        <fullName evidence="4">Molybdopterin synthase catalytic subunit</fullName>
        <ecNumber evidence="3">2.8.1.12</ecNumber>
    </recommendedName>
    <alternativeName>
        <fullName evidence="9">MPT synthase subunit 2</fullName>
    </alternativeName>
    <alternativeName>
        <fullName evidence="7">Molybdenum cofactor biosynthesis protein E</fullName>
    </alternativeName>
    <alternativeName>
        <fullName evidence="8">Molybdopterin-converting factor large subunit</fullName>
    </alternativeName>
    <alternativeName>
        <fullName evidence="10">Molybdopterin-converting factor subunit 2</fullName>
    </alternativeName>
</protein>
<dbReference type="GO" id="GO:0030366">
    <property type="term" value="F:molybdopterin synthase activity"/>
    <property type="evidence" value="ECO:0007669"/>
    <property type="project" value="UniProtKB-EC"/>
</dbReference>
<evidence type="ECO:0000256" key="10">
    <source>
        <dbReference type="ARBA" id="ARBA00032474"/>
    </source>
</evidence>
<dbReference type="RefSeq" id="WP_316026706.1">
    <property type="nucleotide sequence ID" value="NZ_JAWDIO010000002.1"/>
</dbReference>
<name>A0ABU3SYS5_9ALTE</name>
<comment type="catalytic activity">
    <reaction evidence="11">
        <text>2 [molybdopterin-synthase sulfur-carrier protein]-C-terminal-Gly-aminoethanethioate + cyclic pyranopterin phosphate + H2O = molybdopterin + 2 [molybdopterin-synthase sulfur-carrier protein]-C-terminal Gly-Gly + 2 H(+)</text>
        <dbReference type="Rhea" id="RHEA:26333"/>
        <dbReference type="Rhea" id="RHEA-COMP:12202"/>
        <dbReference type="Rhea" id="RHEA-COMP:19907"/>
        <dbReference type="ChEBI" id="CHEBI:15377"/>
        <dbReference type="ChEBI" id="CHEBI:15378"/>
        <dbReference type="ChEBI" id="CHEBI:58698"/>
        <dbReference type="ChEBI" id="CHEBI:59648"/>
        <dbReference type="ChEBI" id="CHEBI:90778"/>
        <dbReference type="ChEBI" id="CHEBI:232372"/>
        <dbReference type="EC" id="2.8.1.12"/>
    </reaction>
</comment>
<dbReference type="SUPFAM" id="SSF54690">
    <property type="entry name" value="Molybdopterin synthase subunit MoaE"/>
    <property type="match status" value="1"/>
</dbReference>
<evidence type="ECO:0000256" key="2">
    <source>
        <dbReference type="ARBA" id="ARBA00005426"/>
    </source>
</evidence>
<feature type="compositionally biased region" description="Basic and acidic residues" evidence="12">
    <location>
        <begin position="142"/>
        <end position="152"/>
    </location>
</feature>
<evidence type="ECO:0000256" key="9">
    <source>
        <dbReference type="ARBA" id="ARBA00030781"/>
    </source>
</evidence>
<dbReference type="InterPro" id="IPR003448">
    <property type="entry name" value="Mopterin_biosynth_MoaE"/>
</dbReference>
<evidence type="ECO:0000256" key="6">
    <source>
        <dbReference type="ARBA" id="ARBA00026066"/>
    </source>
</evidence>